<keyword evidence="1" id="KW-1133">Transmembrane helix</keyword>
<evidence type="ECO:0000313" key="3">
    <source>
        <dbReference type="Proteomes" id="UP000216361"/>
    </source>
</evidence>
<gene>
    <name evidence="2" type="ORF">CHR90_08125</name>
</gene>
<dbReference type="EMBL" id="NOXS01000031">
    <property type="protein sequence ID" value="OYQ19383.1"/>
    <property type="molecule type" value="Genomic_DNA"/>
</dbReference>
<feature type="transmembrane region" description="Helical" evidence="1">
    <location>
        <begin position="135"/>
        <end position="155"/>
    </location>
</feature>
<dbReference type="Pfam" id="PF06912">
    <property type="entry name" value="DUF1275"/>
    <property type="match status" value="1"/>
</dbReference>
<evidence type="ECO:0008006" key="4">
    <source>
        <dbReference type="Google" id="ProtNLM"/>
    </source>
</evidence>
<protein>
    <recommendedName>
        <fullName evidence="4">DUF1275 family protein</fullName>
    </recommendedName>
</protein>
<evidence type="ECO:0000313" key="2">
    <source>
        <dbReference type="EMBL" id="OYQ19383.1"/>
    </source>
</evidence>
<feature type="transmembrane region" description="Helical" evidence="1">
    <location>
        <begin position="102"/>
        <end position="123"/>
    </location>
</feature>
<dbReference type="RefSeq" id="WP_094408488.1">
    <property type="nucleotide sequence ID" value="NZ_BMJZ01000004.1"/>
</dbReference>
<keyword evidence="1" id="KW-0812">Transmembrane</keyword>
<keyword evidence="3" id="KW-1185">Reference proteome</keyword>
<evidence type="ECO:0000256" key="1">
    <source>
        <dbReference type="SAM" id="Phobius"/>
    </source>
</evidence>
<feature type="transmembrane region" description="Helical" evidence="1">
    <location>
        <begin position="66"/>
        <end position="90"/>
    </location>
</feature>
<organism evidence="2 3">
    <name type="scientific">Elstera cyanobacteriorum</name>
    <dbReference type="NCBI Taxonomy" id="2022747"/>
    <lineage>
        <taxon>Bacteria</taxon>
        <taxon>Pseudomonadati</taxon>
        <taxon>Pseudomonadota</taxon>
        <taxon>Alphaproteobacteria</taxon>
        <taxon>Rhodospirillales</taxon>
        <taxon>Rhodospirillaceae</taxon>
        <taxon>Elstera</taxon>
    </lineage>
</organism>
<dbReference type="InterPro" id="IPR010699">
    <property type="entry name" value="DUF1275"/>
</dbReference>
<dbReference type="Proteomes" id="UP000216361">
    <property type="component" value="Unassembled WGS sequence"/>
</dbReference>
<name>A0A255XQZ6_9PROT</name>
<proteinExistence type="predicted"/>
<dbReference type="PANTHER" id="PTHR37314">
    <property type="entry name" value="SLR0142 PROTEIN"/>
    <property type="match status" value="1"/>
</dbReference>
<accession>A0A255XQZ6</accession>
<comment type="caution">
    <text evidence="2">The sequence shown here is derived from an EMBL/GenBank/DDBJ whole genome shotgun (WGS) entry which is preliminary data.</text>
</comment>
<sequence>MKASHPTQARRAARTLSEAPSRNLVMGLAGLAGLINAAGFHAIGHFSSHLSGTVAVFSDEVAGAQWSLALLAVWVIVAFILGAMVTALMMTRLRETHRPGRYARCLIVEAFLLVGVAAVDRFIAPGPEWLPGLSARLLLLVGGLSFLMGFQNAIVTQISHARIRTTHVTGMITDIGVGLGQRLAHRLHPDWHIPSGFARTPLMLHLMTVSAFIVGGVIGVIGYRWQGPGFLLLTAGAVLAVGLYDLKRRQ</sequence>
<keyword evidence="1" id="KW-0472">Membrane</keyword>
<feature type="transmembrane region" description="Helical" evidence="1">
    <location>
        <begin position="202"/>
        <end position="223"/>
    </location>
</feature>
<feature type="transmembrane region" description="Helical" evidence="1">
    <location>
        <begin position="229"/>
        <end position="246"/>
    </location>
</feature>
<reference evidence="2 3" key="1">
    <citation type="submission" date="2017-07" db="EMBL/GenBank/DDBJ databases">
        <title>Elstera cyanobacteriorum sp. nov., a novel bacterium isolated from cyanobacterial aggregates in a eutrophic lake.</title>
        <authorList>
            <person name="Cai H."/>
        </authorList>
    </citation>
    <scope>NUCLEOTIDE SEQUENCE [LARGE SCALE GENOMIC DNA]</scope>
    <source>
        <strain evidence="2 3">TH019</strain>
    </source>
</reference>
<dbReference type="AlphaFoldDB" id="A0A255XQZ6"/>
<dbReference type="PANTHER" id="PTHR37314:SF4">
    <property type="entry name" value="UPF0700 TRANSMEMBRANE PROTEIN YOAK"/>
    <property type="match status" value="1"/>
</dbReference>
<dbReference type="OrthoDB" id="270162at2"/>
<feature type="transmembrane region" description="Helical" evidence="1">
    <location>
        <begin position="24"/>
        <end position="46"/>
    </location>
</feature>